<dbReference type="PROSITE" id="PS00242">
    <property type="entry name" value="INTEGRIN_ALPHA"/>
    <property type="match status" value="1"/>
</dbReference>
<evidence type="ECO:0000256" key="6">
    <source>
        <dbReference type="ARBA" id="ARBA00022889"/>
    </source>
</evidence>
<feature type="chain" id="PRO_5044528144" description="Integrin alpha-2 domain-containing protein" evidence="13">
    <location>
        <begin position="31"/>
        <end position="1115"/>
    </location>
</feature>
<dbReference type="EMBL" id="JAGEUA010000003">
    <property type="protein sequence ID" value="KAL0992707.1"/>
    <property type="molecule type" value="Genomic_DNA"/>
</dbReference>
<dbReference type="InterPro" id="IPR018184">
    <property type="entry name" value="Integrin_alpha_C_CS"/>
</dbReference>
<proteinExistence type="inferred from homology"/>
<keyword evidence="11" id="KW-0325">Glycoprotein</keyword>
<dbReference type="SUPFAM" id="SSF69179">
    <property type="entry name" value="Integrin domains"/>
    <property type="match status" value="3"/>
</dbReference>
<dbReference type="Pfam" id="PF08441">
    <property type="entry name" value="Integrin_A_Ig_1"/>
    <property type="match status" value="1"/>
</dbReference>
<dbReference type="SUPFAM" id="SSF69318">
    <property type="entry name" value="Integrin alpha N-terminal domain"/>
    <property type="match status" value="1"/>
</dbReference>
<name>A0ABD0X436_UMBPY</name>
<evidence type="ECO:0000259" key="15">
    <source>
        <dbReference type="Pfam" id="PF08441"/>
    </source>
</evidence>
<feature type="repeat" description="FG-GAP" evidence="12">
    <location>
        <begin position="422"/>
        <end position="484"/>
    </location>
</feature>
<evidence type="ECO:0000256" key="10">
    <source>
        <dbReference type="ARBA" id="ARBA00023170"/>
    </source>
</evidence>
<keyword evidence="7 13" id="KW-1133">Transmembrane helix</keyword>
<dbReference type="InterPro" id="IPR013517">
    <property type="entry name" value="FG-GAP"/>
</dbReference>
<keyword evidence="6 13" id="KW-0130">Cell adhesion</keyword>
<evidence type="ECO:0000259" key="16">
    <source>
        <dbReference type="Pfam" id="PF20805"/>
    </source>
</evidence>
<feature type="domain" description="Integrin alpha third immunoglobulin-like" evidence="17">
    <location>
        <begin position="788"/>
        <end position="992"/>
    </location>
</feature>
<dbReference type="InterPro" id="IPR013519">
    <property type="entry name" value="Int_alpha_beta-p"/>
</dbReference>
<evidence type="ECO:0000256" key="12">
    <source>
        <dbReference type="PROSITE-ProRule" id="PRU00803"/>
    </source>
</evidence>
<feature type="domain" description="Integrin alpha second immunoglobulin-like" evidence="16">
    <location>
        <begin position="618"/>
        <end position="763"/>
    </location>
</feature>
<evidence type="ECO:0000256" key="13">
    <source>
        <dbReference type="RuleBase" id="RU003762"/>
    </source>
</evidence>
<dbReference type="SMART" id="SM00191">
    <property type="entry name" value="Int_alpha"/>
    <property type="match status" value="5"/>
</dbReference>
<dbReference type="Gene3D" id="2.60.40.1460">
    <property type="entry name" value="Integrin domains. Chain A, domain 2"/>
    <property type="match status" value="1"/>
</dbReference>
<dbReference type="InterPro" id="IPR048285">
    <property type="entry name" value="Integrin_alpha_Ig-like_2"/>
</dbReference>
<feature type="domain" description="Integrin alpha first immunoglubulin-like" evidence="15">
    <location>
        <begin position="469"/>
        <end position="616"/>
    </location>
</feature>
<dbReference type="Pfam" id="PF20805">
    <property type="entry name" value="Integrin_A_Ig_2"/>
    <property type="match status" value="1"/>
</dbReference>
<dbReference type="InterPro" id="IPR000413">
    <property type="entry name" value="Integrin_alpha"/>
</dbReference>
<evidence type="ECO:0000256" key="4">
    <source>
        <dbReference type="ARBA" id="ARBA00022729"/>
    </source>
</evidence>
<keyword evidence="8 13" id="KW-0401">Integrin</keyword>
<evidence type="ECO:0000256" key="7">
    <source>
        <dbReference type="ARBA" id="ARBA00022989"/>
    </source>
</evidence>
<keyword evidence="3 13" id="KW-0812">Transmembrane</keyword>
<gene>
    <name evidence="18" type="ORF">UPYG_G00097190</name>
</gene>
<dbReference type="Proteomes" id="UP001557470">
    <property type="component" value="Unassembled WGS sequence"/>
</dbReference>
<evidence type="ECO:0000256" key="1">
    <source>
        <dbReference type="ARBA" id="ARBA00004479"/>
    </source>
</evidence>
<evidence type="ECO:0000313" key="19">
    <source>
        <dbReference type="Proteomes" id="UP001557470"/>
    </source>
</evidence>
<evidence type="ECO:0000256" key="8">
    <source>
        <dbReference type="ARBA" id="ARBA00023037"/>
    </source>
</evidence>
<evidence type="ECO:0000259" key="17">
    <source>
        <dbReference type="Pfam" id="PF20806"/>
    </source>
</evidence>
<dbReference type="Gene3D" id="2.60.40.1510">
    <property type="entry name" value="ntegrin, alpha v. Chain A, domain 3"/>
    <property type="match status" value="1"/>
</dbReference>
<keyword evidence="5" id="KW-0677">Repeat</keyword>
<dbReference type="PROSITE" id="PS51470">
    <property type="entry name" value="FG_GAP"/>
    <property type="match status" value="4"/>
</dbReference>
<dbReference type="Pfam" id="PF20806">
    <property type="entry name" value="Integrin_A_Ig_3"/>
    <property type="match status" value="1"/>
</dbReference>
<feature type="signal peptide" evidence="13">
    <location>
        <begin position="1"/>
        <end position="30"/>
    </location>
</feature>
<dbReference type="Gene3D" id="2.60.40.1530">
    <property type="entry name" value="ntegrin, alpha v. Chain A, domain 4"/>
    <property type="match status" value="1"/>
</dbReference>
<dbReference type="InterPro" id="IPR032695">
    <property type="entry name" value="Integrin_dom_sf"/>
</dbReference>
<dbReference type="Gene3D" id="1.20.5.930">
    <property type="entry name" value="Bicelle-embedded integrin alpha(iib) transmembrane segment"/>
    <property type="match status" value="1"/>
</dbReference>
<comment type="similarity">
    <text evidence="2 13">Belongs to the integrin alpha chain family.</text>
</comment>
<feature type="repeat" description="FG-GAP" evidence="12">
    <location>
        <begin position="363"/>
        <end position="418"/>
    </location>
</feature>
<keyword evidence="19" id="KW-1185">Reference proteome</keyword>
<dbReference type="InterPro" id="IPR028994">
    <property type="entry name" value="Integrin_alpha_N"/>
</dbReference>
<accession>A0ABD0X436</accession>
<protein>
    <recommendedName>
        <fullName evidence="20">Integrin alpha-2 domain-containing protein</fullName>
    </recommendedName>
</protein>
<evidence type="ECO:0008006" key="20">
    <source>
        <dbReference type="Google" id="ProtNLM"/>
    </source>
</evidence>
<dbReference type="Pfam" id="PF01839">
    <property type="entry name" value="FG-GAP"/>
    <property type="match status" value="2"/>
</dbReference>
<evidence type="ECO:0000256" key="9">
    <source>
        <dbReference type="ARBA" id="ARBA00023136"/>
    </source>
</evidence>
<feature type="repeat" description="FG-GAP" evidence="12">
    <location>
        <begin position="36"/>
        <end position="101"/>
    </location>
</feature>
<dbReference type="InterPro" id="IPR013649">
    <property type="entry name" value="Integrin_alpha_Ig-like_1"/>
</dbReference>
<keyword evidence="9 13" id="KW-0472">Membrane</keyword>
<dbReference type="GO" id="GO:0016020">
    <property type="term" value="C:membrane"/>
    <property type="evidence" value="ECO:0007669"/>
    <property type="project" value="UniProtKB-SubCell"/>
</dbReference>
<feature type="transmembrane region" description="Helical" evidence="13">
    <location>
        <begin position="1003"/>
        <end position="1025"/>
    </location>
</feature>
<organism evidence="18 19">
    <name type="scientific">Umbra pygmaea</name>
    <name type="common">Eastern mudminnow</name>
    <dbReference type="NCBI Taxonomy" id="75934"/>
    <lineage>
        <taxon>Eukaryota</taxon>
        <taxon>Metazoa</taxon>
        <taxon>Chordata</taxon>
        <taxon>Craniata</taxon>
        <taxon>Vertebrata</taxon>
        <taxon>Euteleostomi</taxon>
        <taxon>Actinopterygii</taxon>
        <taxon>Neopterygii</taxon>
        <taxon>Teleostei</taxon>
        <taxon>Protacanthopterygii</taxon>
        <taxon>Esociformes</taxon>
        <taxon>Umbridae</taxon>
        <taxon>Umbra</taxon>
    </lineage>
</organism>
<dbReference type="Gene3D" id="2.130.10.130">
    <property type="entry name" value="Integrin alpha, N-terminal"/>
    <property type="match status" value="1"/>
</dbReference>
<evidence type="ECO:0000256" key="11">
    <source>
        <dbReference type="ARBA" id="ARBA00023180"/>
    </source>
</evidence>
<dbReference type="AlphaFoldDB" id="A0ABD0X436"/>
<evidence type="ECO:0000256" key="3">
    <source>
        <dbReference type="ARBA" id="ARBA00022692"/>
    </source>
</evidence>
<dbReference type="GO" id="GO:0007229">
    <property type="term" value="P:integrin-mediated signaling pathway"/>
    <property type="evidence" value="ECO:0007669"/>
    <property type="project" value="UniProtKB-KW"/>
</dbReference>
<feature type="region of interest" description="Disordered" evidence="14">
    <location>
        <begin position="879"/>
        <end position="898"/>
    </location>
</feature>
<dbReference type="GO" id="GO:0007155">
    <property type="term" value="P:cell adhesion"/>
    <property type="evidence" value="ECO:0007669"/>
    <property type="project" value="UniProtKB-KW"/>
</dbReference>
<evidence type="ECO:0000256" key="2">
    <source>
        <dbReference type="ARBA" id="ARBA00008054"/>
    </source>
</evidence>
<keyword evidence="4 13" id="KW-0732">Signal</keyword>
<keyword evidence="10 13" id="KW-0675">Receptor</keyword>
<sequence>MAIFDPIRFSMDTEYLLLLVLLCTVQSLNAFNLDVRFPVVKTGKTPRSLFGFSVALHEQTKGATRYLLLVGAPKEKTVFGVNDNETGDVFACPLTADQSDCTRMNLVGSDTELNEADDRVEGMWLGVTVASQRQPGGRVLTCGHRFVKLAGATKPHQMIGRCYIRSNDLTYDEMDSTWQGSYDICQADEKTPLGEMETMCGVGMSAAITDTDVILGSPGSFEWQGNAHVIWRNPNGNYVTERWSFPAFKDERHIYIGYSVAEGRGVLSQDQDTVLTGAPKDTKDDCKGSVILAQKSHGVLQRRLTLRGEQTGSYFGNSLAVVDLNNNGWKDLIVGAPFYFDQKKEHGGAVYVYMNENGSFQKSFSIVLRGPKDSAFGMSVASIGDVNQDGFQDFAVGAPFLGTGCIFIWTGSAQGISIKPSQVIEGKDIAGAGFKTFGYSISGGLDVDGNHYPDIVVGSLDERVALLRARPVIHLNKTLKVTPDIVDPQDCNNCVEVEVCFSYTVSTGDKNFGKDIGVNYTVKADLTRKKRRVRFQDNSQDSYTGVLSIPSEKCKTLKLGLVGVIKDKVEPVVFSLDVSLVQQDPVMKQALENLDSFPVMSEGQSSPVKKEINFQKACGLDNKCQSNLLMKAEFANEKQEPFPSYDGRQVLQYSASVKKVLMLVNVTNLPSAGQLAEDAHNAVLNITIPPSLSYSGVRSTSNSLAIRCLAENWILLCDLGNPFPGNQMDQVQITFETFEVSLDTREIRSTLQLSTLSDQRDLQPLPLVMVVEYTLQTTFSVSPPIFETYFSGQVMGESGMNTTRDIGSPVEFTFSVNIIGKPLGSLGNLEVEFDWPLEVANGKWLLYLTEIQTIGTSDSHCVPHQGIVNSLNLMLSEGKARRRRSQDDSEDEAPQGGAKLSALKRKGRSEVKLDCALGSARCVKFSCPLRNMNNTALIVVRARVWNGTMLEDYTEAWRVSVKGKAELKLVTDKPAIRMDTASTEFTVHVDPELSEEPAYQVPLWIKIVSALAGFLILCFIVLIMWKCGFFKRASTREMYEAKALKAEMKTQPSEVFWCGYFMRPDHFKMMPTHQGVKIGKEERYHLNEGFVIEEPNRSKKKKHWFTNWTEMQHYY</sequence>
<feature type="repeat" description="FG-GAP" evidence="12">
    <location>
        <begin position="301"/>
        <end position="362"/>
    </location>
</feature>
<comment type="subcellular location">
    <subcellularLocation>
        <location evidence="1 13">Membrane</location>
        <topology evidence="1 13">Single-pass type I membrane protein</topology>
    </subcellularLocation>
</comment>
<dbReference type="InterPro" id="IPR048286">
    <property type="entry name" value="Integrin_alpha_Ig-like_3"/>
</dbReference>
<dbReference type="PANTHER" id="PTHR23220:SF89">
    <property type="entry name" value="INTEGRIN ALPHA-3"/>
    <property type="match status" value="1"/>
</dbReference>
<evidence type="ECO:0000256" key="5">
    <source>
        <dbReference type="ARBA" id="ARBA00022737"/>
    </source>
</evidence>
<evidence type="ECO:0000256" key="14">
    <source>
        <dbReference type="SAM" id="MobiDB-lite"/>
    </source>
</evidence>
<dbReference type="PRINTS" id="PR01185">
    <property type="entry name" value="INTEGRINA"/>
</dbReference>
<reference evidence="18 19" key="1">
    <citation type="submission" date="2024-06" db="EMBL/GenBank/DDBJ databases">
        <authorList>
            <person name="Pan Q."/>
            <person name="Wen M."/>
            <person name="Jouanno E."/>
            <person name="Zahm M."/>
            <person name="Klopp C."/>
            <person name="Cabau C."/>
            <person name="Louis A."/>
            <person name="Berthelot C."/>
            <person name="Parey E."/>
            <person name="Roest Crollius H."/>
            <person name="Montfort J."/>
            <person name="Robinson-Rechavi M."/>
            <person name="Bouchez O."/>
            <person name="Lampietro C."/>
            <person name="Lopez Roques C."/>
            <person name="Donnadieu C."/>
            <person name="Postlethwait J."/>
            <person name="Bobe J."/>
            <person name="Verreycken H."/>
            <person name="Guiguen Y."/>
        </authorList>
    </citation>
    <scope>NUCLEOTIDE SEQUENCE [LARGE SCALE GENOMIC DNA]</scope>
    <source>
        <strain evidence="18">Up_M1</strain>
        <tissue evidence="18">Testis</tissue>
    </source>
</reference>
<evidence type="ECO:0000313" key="18">
    <source>
        <dbReference type="EMBL" id="KAL0992707.1"/>
    </source>
</evidence>
<dbReference type="PANTHER" id="PTHR23220">
    <property type="entry name" value="INTEGRIN ALPHA"/>
    <property type="match status" value="1"/>
</dbReference>
<comment type="caution">
    <text evidence="18">The sequence shown here is derived from an EMBL/GenBank/DDBJ whole genome shotgun (WGS) entry which is preliminary data.</text>
</comment>